<keyword evidence="4" id="KW-0805">Transcription regulation</keyword>
<dbReference type="EMBL" id="JAODUO010000383">
    <property type="protein sequence ID" value="KAK2181752.1"/>
    <property type="molecule type" value="Genomic_DNA"/>
</dbReference>
<dbReference type="AlphaFoldDB" id="A0AAD9L1Z2"/>
<keyword evidence="10" id="KW-1185">Reference proteome</keyword>
<dbReference type="GO" id="GO:0003723">
    <property type="term" value="F:RNA binding"/>
    <property type="evidence" value="ECO:0007669"/>
    <property type="project" value="UniProtKB-KW"/>
</dbReference>
<evidence type="ECO:0000256" key="3">
    <source>
        <dbReference type="ARBA" id="ARBA00022884"/>
    </source>
</evidence>
<dbReference type="GO" id="GO:0000395">
    <property type="term" value="P:mRNA 5'-splice site recognition"/>
    <property type="evidence" value="ECO:0007669"/>
    <property type="project" value="TreeGrafter"/>
</dbReference>
<dbReference type="PROSITE" id="PS50128">
    <property type="entry name" value="SURP"/>
    <property type="match status" value="2"/>
</dbReference>
<keyword evidence="2" id="KW-0677">Repeat</keyword>
<feature type="compositionally biased region" description="Basic residues" evidence="7">
    <location>
        <begin position="750"/>
        <end position="759"/>
    </location>
</feature>
<feature type="compositionally biased region" description="Basic residues" evidence="7">
    <location>
        <begin position="711"/>
        <end position="734"/>
    </location>
</feature>
<dbReference type="InterPro" id="IPR019147">
    <property type="entry name" value="SWAP_N_domain"/>
</dbReference>
<evidence type="ECO:0000256" key="4">
    <source>
        <dbReference type="ARBA" id="ARBA00023015"/>
    </source>
</evidence>
<keyword evidence="3" id="KW-0694">RNA-binding</keyword>
<evidence type="ECO:0000256" key="7">
    <source>
        <dbReference type="SAM" id="MobiDB-lite"/>
    </source>
</evidence>
<feature type="compositionally biased region" description="Basic residues" evidence="7">
    <location>
        <begin position="766"/>
        <end position="790"/>
    </location>
</feature>
<dbReference type="InterPro" id="IPR035967">
    <property type="entry name" value="SWAP/Surp_sf"/>
</dbReference>
<protein>
    <recommendedName>
        <fullName evidence="8">SURP motif domain-containing protein</fullName>
    </recommendedName>
</protein>
<feature type="compositionally biased region" description="Acidic residues" evidence="7">
    <location>
        <begin position="515"/>
        <end position="531"/>
    </location>
</feature>
<feature type="domain" description="SURP motif" evidence="8">
    <location>
        <begin position="184"/>
        <end position="226"/>
    </location>
</feature>
<evidence type="ECO:0000256" key="2">
    <source>
        <dbReference type="ARBA" id="ARBA00022737"/>
    </source>
</evidence>
<keyword evidence="5" id="KW-0804">Transcription</keyword>
<evidence type="ECO:0000313" key="9">
    <source>
        <dbReference type="EMBL" id="KAK2181752.1"/>
    </source>
</evidence>
<dbReference type="InterPro" id="IPR040397">
    <property type="entry name" value="SWAP"/>
</dbReference>
<feature type="region of interest" description="Disordered" evidence="7">
    <location>
        <begin position="241"/>
        <end position="262"/>
    </location>
</feature>
<evidence type="ECO:0000256" key="1">
    <source>
        <dbReference type="ARBA" id="ARBA00022664"/>
    </source>
</evidence>
<feature type="compositionally biased region" description="Acidic residues" evidence="7">
    <location>
        <begin position="151"/>
        <end position="161"/>
    </location>
</feature>
<reference evidence="9" key="1">
    <citation type="journal article" date="2023" name="Mol. Biol. Evol.">
        <title>Third-Generation Sequencing Reveals the Adaptive Role of the Epigenome in Three Deep-Sea Polychaetes.</title>
        <authorList>
            <person name="Perez M."/>
            <person name="Aroh O."/>
            <person name="Sun Y."/>
            <person name="Lan Y."/>
            <person name="Juniper S.K."/>
            <person name="Young C.R."/>
            <person name="Angers B."/>
            <person name="Qian P.Y."/>
        </authorList>
    </citation>
    <scope>NUCLEOTIDE SEQUENCE</scope>
    <source>
        <strain evidence="9">R07B-5</strain>
    </source>
</reference>
<evidence type="ECO:0000256" key="6">
    <source>
        <dbReference type="ARBA" id="ARBA00023187"/>
    </source>
</evidence>
<feature type="region of interest" description="Disordered" evidence="7">
    <location>
        <begin position="605"/>
        <end position="950"/>
    </location>
</feature>
<feature type="compositionally biased region" description="Basic residues" evidence="7">
    <location>
        <begin position="806"/>
        <end position="899"/>
    </location>
</feature>
<dbReference type="PANTHER" id="PTHR13161:SF15">
    <property type="entry name" value="SPLICING FACTOR, SUPPRESSOR OF WHITE-APRICOT HOMOLOG"/>
    <property type="match status" value="1"/>
</dbReference>
<dbReference type="Gene3D" id="1.10.10.790">
    <property type="entry name" value="Surp module"/>
    <property type="match status" value="2"/>
</dbReference>
<proteinExistence type="predicted"/>
<feature type="domain" description="SURP motif" evidence="8">
    <location>
        <begin position="412"/>
        <end position="452"/>
    </location>
</feature>
<sequence length="1007" mass="114794">MAARKRPILKKRTAQEQKEDLESLFVFGYQCKVFKDDEKADYIERGKHLIPWMGDNSLMIDRYDGRGYLHDLRPYDADLNCHKNTELTGEELAVEAACEEERYLELNTDYMERVLYEEEELKRLHEALGEDSYGAVGFSYDQGVGQQNDQENSDSEKDEEFIPPSDFHVPDGIKLPDTVKMNAIVVRTAKCISEHGTQMEIIIKTKQADNPQFHFLEYDSELYPYYRHLVQVIKSGRYNPSSMLKPRRSRQESVTEEDEHYLHPSLVKTSSSSNLSTQDILSIISHRLPVSQISDTPYARLVEKMKQSGCRSPLNTQPRICHLCWVRRSRPAPVADVMPALEPPPRPPFEVIADTEPPKNHGHLPPVPGVEPVILPPRSQPPPQTTHPPQEQDTEDDERPQIEPPPPDLQSIIDKMAMYVAKNGPEFEIVVKSKKDKRFDFLHSWHKHFPYYHHKKTLHLQELKGTGSSSSGDDDDSNSNDRGQLKSISFSIRNKETDSSVSLSGRAALLGYDSSSDDDSGEKDEDGDIDNASEGTVVIPENVTATKERTPPSTEEQEKRLVEQKLRDKLAAAARDKLAHAAKEKQLQAERKRKAAMFISMLKGGAAAAQPNTEVQPPGSTLPASASAPTMSFEGNSSSTRNDAPPTGTPPNYRRSPDLYSRFPRRSRSPINHHRSRHKRHWSPTKRRSRSPVKRARGKTPPSAYSVVRRSLSKSPRRRQKSRSRSPHRTRRPRPPSPSLDKLSLSACKSKSKGKKRSRSRSESKRRSRSKSKSISRRRSRSKSKGRSVSKAKEPSLSRASPSRMKSQKHRSRSRSQSKLKRTRKSPSRSKKHKSLVSRSPAKRRKSHSRSPSRHKLKKHSHSKSKKKSPKHKSKSRTKKSSSKSKRSSRSRSRSKKRSSSPVLSPKRAASKQPSRSRSHSVDDALDSKVESKRSPSVSKSPSVDKELRSKDTNQNVTKYVHCIYVTNTWRYRIKIGQMKVFLFKVCILFNQFENYLNLYFKMYVKH</sequence>
<feature type="compositionally biased region" description="Basic and acidic residues" evidence="7">
    <location>
        <begin position="920"/>
        <end position="934"/>
    </location>
</feature>
<feature type="compositionally biased region" description="Pro residues" evidence="7">
    <location>
        <begin position="365"/>
        <end position="386"/>
    </location>
</feature>
<feature type="region of interest" description="Disordered" evidence="7">
    <location>
        <begin position="464"/>
        <end position="535"/>
    </location>
</feature>
<organism evidence="9 10">
    <name type="scientific">Ridgeia piscesae</name>
    <name type="common">Tubeworm</name>
    <dbReference type="NCBI Taxonomy" id="27915"/>
    <lineage>
        <taxon>Eukaryota</taxon>
        <taxon>Metazoa</taxon>
        <taxon>Spiralia</taxon>
        <taxon>Lophotrochozoa</taxon>
        <taxon>Annelida</taxon>
        <taxon>Polychaeta</taxon>
        <taxon>Sedentaria</taxon>
        <taxon>Canalipalpata</taxon>
        <taxon>Sabellida</taxon>
        <taxon>Siboglinidae</taxon>
        <taxon>Ridgeia</taxon>
    </lineage>
</organism>
<feature type="compositionally biased region" description="Basic residues" evidence="7">
    <location>
        <begin position="663"/>
        <end position="698"/>
    </location>
</feature>
<keyword evidence="6" id="KW-0508">mRNA splicing</keyword>
<dbReference type="SMART" id="SM00648">
    <property type="entry name" value="SWAP"/>
    <property type="match status" value="2"/>
</dbReference>
<dbReference type="PANTHER" id="PTHR13161">
    <property type="entry name" value="SPLICING FACTOR SUPPRESSOR OF WHITE APRICOT"/>
    <property type="match status" value="1"/>
</dbReference>
<dbReference type="SUPFAM" id="SSF109905">
    <property type="entry name" value="Surp module (SWAP domain)"/>
    <property type="match status" value="2"/>
</dbReference>
<evidence type="ECO:0000259" key="8">
    <source>
        <dbReference type="PROSITE" id="PS50128"/>
    </source>
</evidence>
<keyword evidence="1" id="KW-0507">mRNA processing</keyword>
<feature type="region of interest" description="Disordered" evidence="7">
    <location>
        <begin position="139"/>
        <end position="168"/>
    </location>
</feature>
<feature type="region of interest" description="Disordered" evidence="7">
    <location>
        <begin position="339"/>
        <end position="409"/>
    </location>
</feature>
<feature type="compositionally biased region" description="Polar residues" evidence="7">
    <location>
        <begin position="610"/>
        <end position="642"/>
    </location>
</feature>
<dbReference type="Pfam" id="PF09750">
    <property type="entry name" value="DRY_EERY"/>
    <property type="match status" value="1"/>
</dbReference>
<dbReference type="InterPro" id="IPR000061">
    <property type="entry name" value="Surp"/>
</dbReference>
<dbReference type="SMART" id="SM01141">
    <property type="entry name" value="DRY_EERY"/>
    <property type="match status" value="1"/>
</dbReference>
<accession>A0AAD9L1Z2</accession>
<name>A0AAD9L1Z2_RIDPI</name>
<evidence type="ECO:0000313" key="10">
    <source>
        <dbReference type="Proteomes" id="UP001209878"/>
    </source>
</evidence>
<gene>
    <name evidence="9" type="ORF">NP493_383g04028</name>
</gene>
<evidence type="ECO:0000256" key="5">
    <source>
        <dbReference type="ARBA" id="ARBA00023163"/>
    </source>
</evidence>
<dbReference type="Proteomes" id="UP001209878">
    <property type="component" value="Unassembled WGS sequence"/>
</dbReference>
<comment type="caution">
    <text evidence="9">The sequence shown here is derived from an EMBL/GenBank/DDBJ whole genome shotgun (WGS) entry which is preliminary data.</text>
</comment>
<dbReference type="Pfam" id="PF01805">
    <property type="entry name" value="Surp"/>
    <property type="match status" value="2"/>
</dbReference>